<dbReference type="InterPro" id="IPR050833">
    <property type="entry name" value="Poly_Biosynth_Transport"/>
</dbReference>
<keyword evidence="2" id="KW-1003">Cell membrane</keyword>
<evidence type="ECO:0000256" key="2">
    <source>
        <dbReference type="ARBA" id="ARBA00022475"/>
    </source>
</evidence>
<dbReference type="PANTHER" id="PTHR30250:SF11">
    <property type="entry name" value="O-ANTIGEN TRANSPORTER-RELATED"/>
    <property type="match status" value="1"/>
</dbReference>
<feature type="transmembrane region" description="Helical" evidence="7">
    <location>
        <begin position="162"/>
        <end position="179"/>
    </location>
</feature>
<evidence type="ECO:0000256" key="1">
    <source>
        <dbReference type="ARBA" id="ARBA00004651"/>
    </source>
</evidence>
<evidence type="ECO:0000256" key="3">
    <source>
        <dbReference type="ARBA" id="ARBA00022692"/>
    </source>
</evidence>
<reference evidence="8 9" key="1">
    <citation type="journal article" date="2020" name="Microorganisms">
        <title>Osmotic Adaptation and Compatible Solute Biosynthesis of Phototrophic Bacteria as Revealed from Genome Analyses.</title>
        <authorList>
            <person name="Imhoff J.F."/>
            <person name="Rahn T."/>
            <person name="Kunzel S."/>
            <person name="Keller A."/>
            <person name="Neulinger S.C."/>
        </authorList>
    </citation>
    <scope>NUCLEOTIDE SEQUENCE [LARGE SCALE GENOMIC DNA]</scope>
    <source>
        <strain evidence="8 9">DSM 6210</strain>
    </source>
</reference>
<feature type="transmembrane region" description="Helical" evidence="7">
    <location>
        <begin position="217"/>
        <end position="235"/>
    </location>
</feature>
<dbReference type="EMBL" id="NRRV01000048">
    <property type="protein sequence ID" value="MBK1632456.1"/>
    <property type="molecule type" value="Genomic_DNA"/>
</dbReference>
<dbReference type="Proteomes" id="UP000748752">
    <property type="component" value="Unassembled WGS sequence"/>
</dbReference>
<feature type="transmembrane region" description="Helical" evidence="7">
    <location>
        <begin position="46"/>
        <end position="65"/>
    </location>
</feature>
<evidence type="ECO:0000256" key="5">
    <source>
        <dbReference type="ARBA" id="ARBA00023136"/>
    </source>
</evidence>
<feature type="transmembrane region" description="Helical" evidence="7">
    <location>
        <begin position="372"/>
        <end position="391"/>
    </location>
</feature>
<keyword evidence="3 7" id="KW-0812">Transmembrane</keyword>
<dbReference type="InterPro" id="IPR002797">
    <property type="entry name" value="Polysacc_synth"/>
</dbReference>
<feature type="transmembrane region" description="Helical" evidence="7">
    <location>
        <begin position="256"/>
        <end position="281"/>
    </location>
</feature>
<keyword evidence="4 7" id="KW-1133">Transmembrane helix</keyword>
<accession>A0ABS1CM88</accession>
<comment type="subcellular location">
    <subcellularLocation>
        <location evidence="1">Cell membrane</location>
        <topology evidence="1">Multi-pass membrane protein</topology>
    </subcellularLocation>
</comment>
<feature type="transmembrane region" description="Helical" evidence="7">
    <location>
        <begin position="287"/>
        <end position="311"/>
    </location>
</feature>
<dbReference type="PANTHER" id="PTHR30250">
    <property type="entry name" value="PST FAMILY PREDICTED COLANIC ACID TRANSPORTER"/>
    <property type="match status" value="1"/>
</dbReference>
<evidence type="ECO:0008006" key="10">
    <source>
        <dbReference type="Google" id="ProtNLM"/>
    </source>
</evidence>
<feature type="transmembrane region" description="Helical" evidence="7">
    <location>
        <begin position="119"/>
        <end position="142"/>
    </location>
</feature>
<organism evidence="8 9">
    <name type="scientific">Thiohalocapsa halophila</name>
    <dbReference type="NCBI Taxonomy" id="69359"/>
    <lineage>
        <taxon>Bacteria</taxon>
        <taxon>Pseudomonadati</taxon>
        <taxon>Pseudomonadota</taxon>
        <taxon>Gammaproteobacteria</taxon>
        <taxon>Chromatiales</taxon>
        <taxon>Chromatiaceae</taxon>
        <taxon>Thiohalocapsa</taxon>
    </lineage>
</organism>
<protein>
    <recommendedName>
        <fullName evidence="10">Oligosaccharide flippase family protein</fullName>
    </recommendedName>
</protein>
<feature type="region of interest" description="Disordered" evidence="6">
    <location>
        <begin position="1"/>
        <end position="20"/>
    </location>
</feature>
<feature type="transmembrane region" description="Helical" evidence="7">
    <location>
        <begin position="403"/>
        <end position="421"/>
    </location>
</feature>
<evidence type="ECO:0000256" key="4">
    <source>
        <dbReference type="ARBA" id="ARBA00022989"/>
    </source>
</evidence>
<evidence type="ECO:0000256" key="6">
    <source>
        <dbReference type="SAM" id="MobiDB-lite"/>
    </source>
</evidence>
<feature type="compositionally biased region" description="Polar residues" evidence="6">
    <location>
        <begin position="1"/>
        <end position="13"/>
    </location>
</feature>
<dbReference type="Pfam" id="PF01943">
    <property type="entry name" value="Polysacc_synt"/>
    <property type="match status" value="1"/>
</dbReference>
<feature type="transmembrane region" description="Helical" evidence="7">
    <location>
        <begin position="191"/>
        <end position="211"/>
    </location>
</feature>
<keyword evidence="9" id="KW-1185">Reference proteome</keyword>
<evidence type="ECO:0000256" key="7">
    <source>
        <dbReference type="SAM" id="Phobius"/>
    </source>
</evidence>
<feature type="transmembrane region" description="Helical" evidence="7">
    <location>
        <begin position="332"/>
        <end position="352"/>
    </location>
</feature>
<gene>
    <name evidence="8" type="ORF">CKO31_17255</name>
</gene>
<name>A0ABS1CM88_9GAMM</name>
<keyword evidence="5 7" id="KW-0472">Membrane</keyword>
<sequence length="458" mass="48201">MPAGQSAQDNGQSLMRRKPPRSTLHTIAQRISHGDADFREILRSGALAFGVKAISAVSAFAMTVVVSRELGATEAGLFFLGLTIVIVVAAITRLGLDNTLVRFIASYNIAGTHGEIRRLLVIALLWASAASILAAIVIAALADPIANRLFNKPEFGSVLRTFAPGIPLLATFTLFAKALQGVKRVPQSLVVLNVTLPLILLALVYLTSPALASDAAVLYLAAAATSLALGLFWWTTLAPTGTPSGAIDKKRLIDSCLPLLVIVLLNQIITWSSQLLLGAWARPADVALFNAAMRTAMLTSFVLIAVNSIAAPKFAELYSSGELQRLRRTAVATARMTSGVALFPLAVMLLVPGPLLSLFGPEFPDAADALRILAVGQFINVATGSVGFLLSMTGHERVLRNNVALAAFIALLAGVALVPPYGLTGAATATALGIATQNLLSLWQVKRLLGFSTLRTSP</sequence>
<evidence type="ECO:0000313" key="8">
    <source>
        <dbReference type="EMBL" id="MBK1632456.1"/>
    </source>
</evidence>
<proteinExistence type="predicted"/>
<evidence type="ECO:0000313" key="9">
    <source>
        <dbReference type="Proteomes" id="UP000748752"/>
    </source>
</evidence>
<feature type="transmembrane region" description="Helical" evidence="7">
    <location>
        <begin position="77"/>
        <end position="96"/>
    </location>
</feature>
<comment type="caution">
    <text evidence="8">The sequence shown here is derived from an EMBL/GenBank/DDBJ whole genome shotgun (WGS) entry which is preliminary data.</text>
</comment>